<evidence type="ECO:0000256" key="1">
    <source>
        <dbReference type="SAM" id="Coils"/>
    </source>
</evidence>
<keyword evidence="2" id="KW-0255">Endonuclease</keyword>
<dbReference type="AlphaFoldDB" id="A0A0L7KM56"/>
<keyword evidence="2" id="KW-0548">Nucleotidyltransferase</keyword>
<dbReference type="EMBL" id="JTDY01008788">
    <property type="protein sequence ID" value="KOB64397.1"/>
    <property type="molecule type" value="Genomic_DNA"/>
</dbReference>
<keyword evidence="2" id="KW-0378">Hydrolase</keyword>
<reference evidence="2 3" key="1">
    <citation type="journal article" date="2015" name="Genome Biol. Evol.">
        <title>The genome of winter moth (Operophtera brumata) provides a genomic perspective on sexual dimorphism and phenology.</title>
        <authorList>
            <person name="Derks M.F."/>
            <person name="Smit S."/>
            <person name="Salis L."/>
            <person name="Schijlen E."/>
            <person name="Bossers A."/>
            <person name="Mateman C."/>
            <person name="Pijl A.S."/>
            <person name="de Ridder D."/>
            <person name="Groenen M.A."/>
            <person name="Visser M.E."/>
            <person name="Megens H.J."/>
        </authorList>
    </citation>
    <scope>NUCLEOTIDE SEQUENCE [LARGE SCALE GENOMIC DNA]</scope>
    <source>
        <strain evidence="2">WM2013NL</strain>
        <tissue evidence="2">Head and thorax</tissue>
    </source>
</reference>
<keyword evidence="2" id="KW-0540">Nuclease</keyword>
<sequence>MDNPNYNLQVKYNTLEKLLRETEQKTASVKLVKDKIGEEAKELIKKRQALRQQKSSTRKEISDISKSINQCIRKHRQKTRTDKITYHIESTGGVKKAWKELQENTDWISNMKDKKIKTQTKRSEILEVATDYYRGTNFQNWKFRLQLVLEERVAEAIKQEKPNTENAKEYPTEVESLEEPIEIKLANGQYLKTKYLLTFLNRIEALMVSGSAQS</sequence>
<proteinExistence type="predicted"/>
<feature type="coiled-coil region" evidence="1">
    <location>
        <begin position="5"/>
        <end position="60"/>
    </location>
</feature>
<evidence type="ECO:0000313" key="2">
    <source>
        <dbReference type="EMBL" id="KOB64397.1"/>
    </source>
</evidence>
<dbReference type="Proteomes" id="UP000037510">
    <property type="component" value="Unassembled WGS sequence"/>
</dbReference>
<dbReference type="GO" id="GO:0004519">
    <property type="term" value="F:endonuclease activity"/>
    <property type="evidence" value="ECO:0007669"/>
    <property type="project" value="UniProtKB-KW"/>
</dbReference>
<keyword evidence="3" id="KW-1185">Reference proteome</keyword>
<keyword evidence="2" id="KW-0695">RNA-directed DNA polymerase</keyword>
<evidence type="ECO:0000313" key="3">
    <source>
        <dbReference type="Proteomes" id="UP000037510"/>
    </source>
</evidence>
<gene>
    <name evidence="2" type="ORF">OBRU01_24136</name>
</gene>
<accession>A0A0L7KM56</accession>
<dbReference type="GO" id="GO:0003964">
    <property type="term" value="F:RNA-directed DNA polymerase activity"/>
    <property type="evidence" value="ECO:0007669"/>
    <property type="project" value="UniProtKB-KW"/>
</dbReference>
<keyword evidence="1" id="KW-0175">Coiled coil</keyword>
<protein>
    <submittedName>
        <fullName evidence="2">Endonuclease-reverse transcriptase</fullName>
    </submittedName>
</protein>
<organism evidence="2 3">
    <name type="scientific">Operophtera brumata</name>
    <name type="common">Winter moth</name>
    <name type="synonym">Phalaena brumata</name>
    <dbReference type="NCBI Taxonomy" id="104452"/>
    <lineage>
        <taxon>Eukaryota</taxon>
        <taxon>Metazoa</taxon>
        <taxon>Ecdysozoa</taxon>
        <taxon>Arthropoda</taxon>
        <taxon>Hexapoda</taxon>
        <taxon>Insecta</taxon>
        <taxon>Pterygota</taxon>
        <taxon>Neoptera</taxon>
        <taxon>Endopterygota</taxon>
        <taxon>Lepidoptera</taxon>
        <taxon>Glossata</taxon>
        <taxon>Ditrysia</taxon>
        <taxon>Geometroidea</taxon>
        <taxon>Geometridae</taxon>
        <taxon>Larentiinae</taxon>
        <taxon>Operophtera</taxon>
    </lineage>
</organism>
<comment type="caution">
    <text evidence="2">The sequence shown here is derived from an EMBL/GenBank/DDBJ whole genome shotgun (WGS) entry which is preliminary data.</text>
</comment>
<keyword evidence="2" id="KW-0808">Transferase</keyword>
<name>A0A0L7KM56_OPEBR</name>